<feature type="binding site" evidence="7">
    <location>
        <position position="180"/>
    </location>
    <ligand>
        <name>L-glutamine</name>
        <dbReference type="ChEBI" id="CHEBI:58359"/>
    </ligand>
</feature>
<feature type="active site" description="Nucleophile; for glutaminase activity" evidence="7">
    <location>
        <position position="153"/>
    </location>
</feature>
<dbReference type="EMBL" id="PUBV01000028">
    <property type="protein sequence ID" value="PWB06310.1"/>
    <property type="molecule type" value="Genomic_DNA"/>
</dbReference>
<dbReference type="GO" id="GO:0005524">
    <property type="term" value="F:ATP binding"/>
    <property type="evidence" value="ECO:0007669"/>
    <property type="project" value="UniProtKB-UniRule"/>
</dbReference>
<organism evidence="11 12">
    <name type="scientific">Paramuribaculum intestinale</name>
    <dbReference type="NCBI Taxonomy" id="2094151"/>
    <lineage>
        <taxon>Bacteria</taxon>
        <taxon>Pseudomonadati</taxon>
        <taxon>Bacteroidota</taxon>
        <taxon>Bacteroidia</taxon>
        <taxon>Bacteroidales</taxon>
        <taxon>Muribaculaceae</taxon>
        <taxon>Paramuribaculum</taxon>
    </lineage>
</organism>
<evidence type="ECO:0000256" key="9">
    <source>
        <dbReference type="RuleBase" id="RU003811"/>
    </source>
</evidence>
<dbReference type="InterPro" id="IPR036526">
    <property type="entry name" value="C-N_Hydrolase_sf"/>
</dbReference>
<protein>
    <recommendedName>
        <fullName evidence="7 8">Glutamine-dependent NAD(+) synthetase</fullName>
        <ecNumber evidence="7 8">6.3.5.1</ecNumber>
    </recommendedName>
    <alternativeName>
        <fullName evidence="7 8">NAD(+) synthase [glutamine-hydrolyzing]</fullName>
    </alternativeName>
</protein>
<proteinExistence type="inferred from homology"/>
<dbReference type="AlphaFoldDB" id="A0A2V1IRF7"/>
<comment type="caution">
    <text evidence="11">The sequence shown here is derived from an EMBL/GenBank/DDBJ whole genome shotgun (WGS) entry which is preliminary data.</text>
</comment>
<dbReference type="PIRSF" id="PIRSF006630">
    <property type="entry name" value="NADS_GAT"/>
    <property type="match status" value="1"/>
</dbReference>
<dbReference type="SUPFAM" id="SSF52402">
    <property type="entry name" value="Adenine nucleotide alpha hydrolases-like"/>
    <property type="match status" value="1"/>
</dbReference>
<dbReference type="GO" id="GO:0009435">
    <property type="term" value="P:NAD+ biosynthetic process"/>
    <property type="evidence" value="ECO:0007669"/>
    <property type="project" value="UniProtKB-UniRule"/>
</dbReference>
<dbReference type="PANTHER" id="PTHR23090">
    <property type="entry name" value="NH 3 /GLUTAMINE-DEPENDENT NAD + SYNTHETASE"/>
    <property type="match status" value="1"/>
</dbReference>
<dbReference type="GeneID" id="93424017"/>
<dbReference type="InterPro" id="IPR014445">
    <property type="entry name" value="Gln-dep_NAD_synthase"/>
</dbReference>
<dbReference type="Pfam" id="PF00795">
    <property type="entry name" value="CN_hydrolase"/>
    <property type="match status" value="1"/>
</dbReference>
<dbReference type="Gene3D" id="3.60.110.10">
    <property type="entry name" value="Carbon-nitrogen hydrolase"/>
    <property type="match status" value="1"/>
</dbReference>
<evidence type="ECO:0000313" key="11">
    <source>
        <dbReference type="EMBL" id="PWB06310.1"/>
    </source>
</evidence>
<dbReference type="CDD" id="cd07570">
    <property type="entry name" value="GAT_Gln-NAD-synth"/>
    <property type="match status" value="1"/>
</dbReference>
<sequence>MTNGFFRVAAVAPHVRVADVDANVDVIIRYAAELDAKGVEVVVFPELSITGYTCGDLFHTELLLQKALAGLRRIEDFTRDKTIDLIVGLPVASEGTVFNCAAHVSKGVSTIIRKTYIPNYNEFYERRWFAPAPNDEYQPVILTHGVYIGMEICEDLWVTVPPSCSLAMAGAEVIFNLSASDELVGKHASSLTLIRQQSARCKAGYVYASAGRGESSSDVVFSGKAIVAEQGRLLVANDRWNPDDNCVIADIDIEALRHDRIHSSTFADCARRHGRQAPRLTEIPPESPFDMDYGLTYRTIDPHPFVPSDPTSLADTCEEVDHILVTALSQRLTAIGCRRAVIGISGGLDSTLALLITVRTFDRLGYDRSGIIGITMPGFGTTDRTYTNALEMMRCLGITMREIPISTAVMQHFADIRHDPHVHDAAYENAQARERTQILMDVANQEEAIVIGTGDMSEIALGWCTYNGDQMSMYSINAGVPKTLIRSIVSWFASQAEPKLAATLADVVSTPISPELTPADSEGAIKQKTEDLVGPYELHDFFLFYFIRFGFSPRRIYYLAINAFRSAYAPEVIMHWLRTFCRRFFTQQFKRQAMPDGPKVGSVGLSPRGDWRMPSDATAAMWLRQLDEI</sequence>
<dbReference type="GO" id="GO:0004359">
    <property type="term" value="F:glutaminase activity"/>
    <property type="evidence" value="ECO:0007669"/>
    <property type="project" value="InterPro"/>
</dbReference>
<keyword evidence="4 7" id="KW-0547">Nucleotide-binding</keyword>
<feature type="binding site" evidence="7">
    <location>
        <position position="120"/>
    </location>
    <ligand>
        <name>L-glutamine</name>
        <dbReference type="ChEBI" id="CHEBI:58359"/>
    </ligand>
</feature>
<comment type="similarity">
    <text evidence="2 7 8">In the C-terminal section; belongs to the NAD synthetase family.</text>
</comment>
<feature type="binding site" evidence="7">
    <location>
        <position position="458"/>
    </location>
    <ligand>
        <name>deamido-NAD(+)</name>
        <dbReference type="ChEBI" id="CHEBI:58437"/>
        <note>ligand shared between two neighboring subunits</note>
    </ligand>
</feature>
<dbReference type="Proteomes" id="UP000244925">
    <property type="component" value="Unassembled WGS sequence"/>
</dbReference>
<dbReference type="GO" id="GO:0005737">
    <property type="term" value="C:cytoplasm"/>
    <property type="evidence" value="ECO:0007669"/>
    <property type="project" value="InterPro"/>
</dbReference>
<evidence type="ECO:0000313" key="12">
    <source>
        <dbReference type="Proteomes" id="UP000244925"/>
    </source>
</evidence>
<dbReference type="InterPro" id="IPR014729">
    <property type="entry name" value="Rossmann-like_a/b/a_fold"/>
</dbReference>
<dbReference type="GO" id="GO:0003952">
    <property type="term" value="F:NAD+ synthase (glutamine-hydrolyzing) activity"/>
    <property type="evidence" value="ECO:0007669"/>
    <property type="project" value="UniProtKB-UniRule"/>
</dbReference>
<evidence type="ECO:0000256" key="2">
    <source>
        <dbReference type="ARBA" id="ARBA00007145"/>
    </source>
</evidence>
<dbReference type="CDD" id="cd00553">
    <property type="entry name" value="NAD_synthase"/>
    <property type="match status" value="1"/>
</dbReference>
<dbReference type="HAMAP" id="MF_02090">
    <property type="entry name" value="NadE_glutamine_dep"/>
    <property type="match status" value="1"/>
</dbReference>
<evidence type="ECO:0000256" key="7">
    <source>
        <dbReference type="HAMAP-Rule" id="MF_02090"/>
    </source>
</evidence>
<feature type="binding site" evidence="7">
    <location>
        <position position="186"/>
    </location>
    <ligand>
        <name>L-glutamine</name>
        <dbReference type="ChEBI" id="CHEBI:58359"/>
    </ligand>
</feature>
<dbReference type="Pfam" id="PF02540">
    <property type="entry name" value="NAD_synthase"/>
    <property type="match status" value="1"/>
</dbReference>
<dbReference type="InterPro" id="IPR022310">
    <property type="entry name" value="NAD/GMP_synthase"/>
</dbReference>
<accession>A0A2V1IRF7</accession>
<feature type="binding site" evidence="7">
    <location>
        <position position="453"/>
    </location>
    <ligand>
        <name>ATP</name>
        <dbReference type="ChEBI" id="CHEBI:30616"/>
    </ligand>
</feature>
<feature type="binding site" evidence="7">
    <location>
        <begin position="463"/>
        <end position="466"/>
    </location>
    <ligand>
        <name>deamido-NAD(+)</name>
        <dbReference type="ChEBI" id="CHEBI:58437"/>
        <note>ligand shared between two neighboring subunits</note>
    </ligand>
</feature>
<evidence type="ECO:0000259" key="10">
    <source>
        <dbReference type="PROSITE" id="PS50263"/>
    </source>
</evidence>
<dbReference type="NCBIfam" id="NF002730">
    <property type="entry name" value="PRK02628.1"/>
    <property type="match status" value="1"/>
</dbReference>
<dbReference type="EC" id="6.3.5.1" evidence="7 8"/>
<evidence type="ECO:0000256" key="8">
    <source>
        <dbReference type="PIRNR" id="PIRNR006630"/>
    </source>
</evidence>
<dbReference type="UniPathway" id="UPA00253">
    <property type="reaction ID" value="UER00334"/>
</dbReference>
<comment type="pathway">
    <text evidence="1 7 8">Cofactor biosynthesis; NAD(+) biosynthesis; NAD(+) from deamido-NAD(+) (L-Gln route): step 1/1.</text>
</comment>
<dbReference type="PANTHER" id="PTHR23090:SF9">
    <property type="entry name" value="GLUTAMINE-DEPENDENT NAD(+) SYNTHETASE"/>
    <property type="match status" value="1"/>
</dbReference>
<dbReference type="RefSeq" id="WP_107036745.1">
    <property type="nucleotide sequence ID" value="NZ_CAPOLP010000029.1"/>
</dbReference>
<feature type="active site" description="Proton acceptor; for glutaminase activity" evidence="7">
    <location>
        <position position="46"/>
    </location>
</feature>
<dbReference type="InterPro" id="IPR003010">
    <property type="entry name" value="C-N_Hydrolase"/>
</dbReference>
<dbReference type="GO" id="GO:0008795">
    <property type="term" value="F:NAD+ synthase activity"/>
    <property type="evidence" value="ECO:0007669"/>
    <property type="project" value="UniProtKB-UniRule"/>
</dbReference>
<dbReference type="Gene3D" id="3.40.50.620">
    <property type="entry name" value="HUPs"/>
    <property type="match status" value="1"/>
</dbReference>
<feature type="binding site" evidence="7">
    <location>
        <begin position="343"/>
        <end position="350"/>
    </location>
    <ligand>
        <name>ATP</name>
        <dbReference type="ChEBI" id="CHEBI:30616"/>
    </ligand>
</feature>
<dbReference type="InterPro" id="IPR041856">
    <property type="entry name" value="NAD+_synth_C"/>
</dbReference>
<feature type="domain" description="CN hydrolase" evidence="10">
    <location>
        <begin position="6"/>
        <end position="253"/>
    </location>
</feature>
<keyword evidence="5 7" id="KW-0067">ATP-binding</keyword>
<comment type="function">
    <text evidence="7">Catalyzes the ATP-dependent amidation of deamido-NAD to form NAD. Uses L-glutamine as a nitrogen source.</text>
</comment>
<evidence type="ECO:0000256" key="1">
    <source>
        <dbReference type="ARBA" id="ARBA00005188"/>
    </source>
</evidence>
<dbReference type="NCBIfam" id="TIGR00552">
    <property type="entry name" value="nadE"/>
    <property type="match status" value="1"/>
</dbReference>
<feature type="binding site" evidence="7">
    <location>
        <position position="429"/>
    </location>
    <ligand>
        <name>deamido-NAD(+)</name>
        <dbReference type="ChEBI" id="CHEBI:58437"/>
        <note>ligand shared between two neighboring subunits</note>
    </ligand>
</feature>
<keyword evidence="6 7" id="KW-0520">NAD</keyword>
<gene>
    <name evidence="7" type="primary">nadE</name>
    <name evidence="11" type="ORF">C5O25_10755</name>
</gene>
<feature type="binding site" evidence="7">
    <location>
        <position position="590"/>
    </location>
    <ligand>
        <name>deamido-NAD(+)</name>
        <dbReference type="ChEBI" id="CHEBI:58437"/>
        <note>ligand shared between two neighboring subunits</note>
    </ligand>
</feature>
<evidence type="ECO:0000256" key="6">
    <source>
        <dbReference type="ARBA" id="ARBA00023027"/>
    </source>
</evidence>
<dbReference type="Gene3D" id="1.10.10.1140">
    <property type="entry name" value="Glutamine-dependent NAD+ synthetase, C-terminal domain"/>
    <property type="match status" value="1"/>
</dbReference>
<feature type="active site" description="For glutaminase activity" evidence="7">
    <location>
        <position position="114"/>
    </location>
</feature>
<reference evidence="12" key="1">
    <citation type="submission" date="2018-02" db="EMBL/GenBank/DDBJ databases">
        <authorList>
            <person name="Clavel T."/>
            <person name="Strowig T."/>
        </authorList>
    </citation>
    <scope>NUCLEOTIDE SEQUENCE [LARGE SCALE GENOMIC DNA]</scope>
    <source>
        <strain evidence="12">DSM 100764</strain>
    </source>
</reference>
<name>A0A2V1IRF7_9BACT</name>
<comment type="similarity">
    <text evidence="9">Belongs to the NAD synthetase family.</text>
</comment>
<comment type="catalytic activity">
    <reaction evidence="7 8">
        <text>deamido-NAD(+) + L-glutamine + ATP + H2O = L-glutamate + AMP + diphosphate + NAD(+) + H(+)</text>
        <dbReference type="Rhea" id="RHEA:24384"/>
        <dbReference type="ChEBI" id="CHEBI:15377"/>
        <dbReference type="ChEBI" id="CHEBI:15378"/>
        <dbReference type="ChEBI" id="CHEBI:29985"/>
        <dbReference type="ChEBI" id="CHEBI:30616"/>
        <dbReference type="ChEBI" id="CHEBI:33019"/>
        <dbReference type="ChEBI" id="CHEBI:57540"/>
        <dbReference type="ChEBI" id="CHEBI:58359"/>
        <dbReference type="ChEBI" id="CHEBI:58437"/>
        <dbReference type="ChEBI" id="CHEBI:456215"/>
        <dbReference type="EC" id="6.3.5.1"/>
    </reaction>
</comment>
<keyword evidence="3 7" id="KW-0436">Ligase</keyword>
<dbReference type="PROSITE" id="PS50263">
    <property type="entry name" value="CN_HYDROLASE"/>
    <property type="match status" value="1"/>
</dbReference>
<evidence type="ECO:0000256" key="4">
    <source>
        <dbReference type="ARBA" id="ARBA00022741"/>
    </source>
</evidence>
<dbReference type="InterPro" id="IPR003694">
    <property type="entry name" value="NAD_synthase"/>
</dbReference>
<keyword evidence="12" id="KW-1185">Reference proteome</keyword>
<dbReference type="SUPFAM" id="SSF56317">
    <property type="entry name" value="Carbon-nitrogen hydrolase"/>
    <property type="match status" value="1"/>
</dbReference>
<evidence type="ECO:0000256" key="5">
    <source>
        <dbReference type="ARBA" id="ARBA00022840"/>
    </source>
</evidence>
<evidence type="ECO:0000256" key="3">
    <source>
        <dbReference type="ARBA" id="ARBA00022598"/>
    </source>
</evidence>